<dbReference type="Pfam" id="PF07679">
    <property type="entry name" value="I-set"/>
    <property type="match status" value="1"/>
</dbReference>
<gene>
    <name evidence="7" type="primary">LOC116304199</name>
</gene>
<evidence type="ECO:0000259" key="4">
    <source>
        <dbReference type="PROSITE" id="PS50835"/>
    </source>
</evidence>
<evidence type="ECO:0000256" key="3">
    <source>
        <dbReference type="SAM" id="Phobius"/>
    </source>
</evidence>
<feature type="domain" description="Fibronectin type-III" evidence="5">
    <location>
        <begin position="189"/>
        <end position="286"/>
    </location>
</feature>
<dbReference type="InParanoid" id="A0A6P8IS82"/>
<dbReference type="PROSITE" id="PS50835">
    <property type="entry name" value="IG_LIKE"/>
    <property type="match status" value="1"/>
</dbReference>
<organism evidence="6 7">
    <name type="scientific">Actinia tenebrosa</name>
    <name type="common">Australian red waratah sea anemone</name>
    <dbReference type="NCBI Taxonomy" id="6105"/>
    <lineage>
        <taxon>Eukaryota</taxon>
        <taxon>Metazoa</taxon>
        <taxon>Cnidaria</taxon>
        <taxon>Anthozoa</taxon>
        <taxon>Hexacorallia</taxon>
        <taxon>Actiniaria</taxon>
        <taxon>Actiniidae</taxon>
        <taxon>Actinia</taxon>
    </lineage>
</organism>
<dbReference type="InterPro" id="IPR007110">
    <property type="entry name" value="Ig-like_dom"/>
</dbReference>
<proteinExistence type="predicted"/>
<evidence type="ECO:0000259" key="5">
    <source>
        <dbReference type="PROSITE" id="PS50853"/>
    </source>
</evidence>
<dbReference type="AlphaFoldDB" id="A0A6P8IS82"/>
<dbReference type="InterPro" id="IPR036116">
    <property type="entry name" value="FN3_sf"/>
</dbReference>
<keyword evidence="3" id="KW-1133">Transmembrane helix</keyword>
<evidence type="ECO:0000313" key="7">
    <source>
        <dbReference type="RefSeq" id="XP_031569752.1"/>
    </source>
</evidence>
<feature type="compositionally biased region" description="Low complexity" evidence="2">
    <location>
        <begin position="360"/>
        <end position="369"/>
    </location>
</feature>
<sequence>LDPPDIDAEKSNRTSKSWKGKSIRLRCFATGLPAPRISWYKPTKQQITTGVNIVPGGSEVTVMTTADQGDYGQYKCRATNILGSDEHVINITQLFPPGVVTITTAEVEASSITVGWTKPADDGGLVVTAYKVEVSTKTPVITVNAHTIITGLKANTQYTVKVYAMNDAGYGNASVKFITTKKQGKPALPQLKLTIDQTNGLIVKLSWTKPDENGGEITNYTIYMKEDGSSKLRDIHNILDPELLEYEVKENLEYGKTYKFLVTAWNKYGESAKQEELAKKIEIPKEKTKTDPNKGKRTTNVDGESNAAVIPGVVGAVLFMLLVGIILGVIIIRKKGLLSKGFGRKSPSNRAAYDNDVDPDSANQQAAAAGLGGEDDGIPTYAAVDMTNKKKKKNDIPDYAVVDKTKKKRPGEIIYAELAEFNTAGSSAAAPRPITYTSTDYADITQFQQQEETEPTYANFPGRGKTYTDIQGLSEDKTFQV</sequence>
<accession>A0A6P8IS82</accession>
<dbReference type="OrthoDB" id="5981765at2759"/>
<feature type="domain" description="Ig-like" evidence="4">
    <location>
        <begin position="4"/>
        <end position="92"/>
    </location>
</feature>
<dbReference type="InterPro" id="IPR003961">
    <property type="entry name" value="FN3_dom"/>
</dbReference>
<evidence type="ECO:0000256" key="2">
    <source>
        <dbReference type="SAM" id="MobiDB-lite"/>
    </source>
</evidence>
<dbReference type="SUPFAM" id="SSF48726">
    <property type="entry name" value="Immunoglobulin"/>
    <property type="match status" value="1"/>
</dbReference>
<evidence type="ECO:0000256" key="1">
    <source>
        <dbReference type="ARBA" id="ARBA00023319"/>
    </source>
</evidence>
<evidence type="ECO:0000313" key="6">
    <source>
        <dbReference type="Proteomes" id="UP000515163"/>
    </source>
</evidence>
<dbReference type="CDD" id="cd00063">
    <property type="entry name" value="FN3"/>
    <property type="match status" value="2"/>
</dbReference>
<dbReference type="PANTHER" id="PTHR14340:SF9">
    <property type="entry name" value="FIBRONECTIN TYPE-III DOMAIN-CONTAINING PROTEIN"/>
    <property type="match status" value="1"/>
</dbReference>
<dbReference type="PANTHER" id="PTHR14340">
    <property type="entry name" value="MICROFIBRIL-ASSOCIATED GLYCOPROTEIN 3"/>
    <property type="match status" value="1"/>
</dbReference>
<dbReference type="SMART" id="SM00060">
    <property type="entry name" value="FN3"/>
    <property type="match status" value="2"/>
</dbReference>
<feature type="non-terminal residue" evidence="7">
    <location>
        <position position="1"/>
    </location>
</feature>
<dbReference type="GeneID" id="116304199"/>
<dbReference type="SMART" id="SM00408">
    <property type="entry name" value="IGc2"/>
    <property type="match status" value="1"/>
</dbReference>
<feature type="transmembrane region" description="Helical" evidence="3">
    <location>
        <begin position="308"/>
        <end position="332"/>
    </location>
</feature>
<keyword evidence="1" id="KW-0393">Immunoglobulin domain</keyword>
<dbReference type="InterPro" id="IPR013783">
    <property type="entry name" value="Ig-like_fold"/>
</dbReference>
<dbReference type="Proteomes" id="UP000515163">
    <property type="component" value="Unplaced"/>
</dbReference>
<dbReference type="RefSeq" id="XP_031569752.1">
    <property type="nucleotide sequence ID" value="XM_031713892.1"/>
</dbReference>
<protein>
    <submittedName>
        <fullName evidence="7">Neural cell adhesion molecule 1-like</fullName>
    </submittedName>
</protein>
<dbReference type="InterPro" id="IPR036179">
    <property type="entry name" value="Ig-like_dom_sf"/>
</dbReference>
<dbReference type="InterPro" id="IPR013098">
    <property type="entry name" value="Ig_I-set"/>
</dbReference>
<dbReference type="InterPro" id="IPR003598">
    <property type="entry name" value="Ig_sub2"/>
</dbReference>
<dbReference type="Pfam" id="PF00041">
    <property type="entry name" value="fn3"/>
    <property type="match status" value="2"/>
</dbReference>
<dbReference type="SUPFAM" id="SSF49265">
    <property type="entry name" value="Fibronectin type III"/>
    <property type="match status" value="1"/>
</dbReference>
<dbReference type="Gene3D" id="2.60.40.10">
    <property type="entry name" value="Immunoglobulins"/>
    <property type="match status" value="3"/>
</dbReference>
<feature type="region of interest" description="Disordered" evidence="2">
    <location>
        <begin position="349"/>
        <end position="374"/>
    </location>
</feature>
<reference evidence="7" key="1">
    <citation type="submission" date="2025-08" db="UniProtKB">
        <authorList>
            <consortium name="RefSeq"/>
        </authorList>
    </citation>
    <scope>IDENTIFICATION</scope>
    <source>
        <tissue evidence="7">Tentacle</tissue>
    </source>
</reference>
<keyword evidence="3" id="KW-0812">Transmembrane</keyword>
<dbReference type="PROSITE" id="PS50853">
    <property type="entry name" value="FN3"/>
    <property type="match status" value="2"/>
</dbReference>
<keyword evidence="3" id="KW-0472">Membrane</keyword>
<feature type="domain" description="Fibronectin type-III" evidence="5">
    <location>
        <begin position="96"/>
        <end position="184"/>
    </location>
</feature>
<name>A0A6P8IS82_ACTTE</name>
<keyword evidence="6" id="KW-1185">Reference proteome</keyword>
<dbReference type="KEGG" id="aten:116304199"/>